<protein>
    <submittedName>
        <fullName evidence="1">MFS general substrate transporter</fullName>
    </submittedName>
</protein>
<gene>
    <name evidence="1" type="ORF">BO66DRAFT_411834</name>
</gene>
<sequence length="566" mass="61247">MSTPKSDRDASQDDPQPESSAMARSAGVKKMEVLHEGLSRGIRALVFIGLFLVAYVYGLDGLVRSTYQPYATASYKTHSLLVTVDILRAVVAAAIQPTAAKIADVIGRPELIVVSIFFYTIGTVVEACSKTVEQFAAGAVLYQVGYTLIVLLVEILVADLSSLRSRLLCSYIPAIPFIINTWVSGDVAAAVLRATSWRWGVGMLGILYPACTVPLLSTLFISQYVMKRNGDYNGAQRTHSAWRATKGLFWYMDVIGMILLIACLSLILVPFTIAGGFSGRWKQAKVTTPLVFGILCLPAFVYWERRCAHPLVPFKLLRDRAVWGALGIAVMLNTAWALQASYLYTVLVVSFGESISSATRIHSLYSFASVITGFLLGFVVYGVRRLKPFIVAGTLLFMVSFGLLIHYRGGHASSSHSGIVGGQVLLGIAGGLFPYSAQASIQAATKHEHLAVVTALFMTCYNIGSALGGTISGAIWTQVLPTQLEVRLSNATLAAEVYADPFTFSLQYPMGTPARDAVVDAYRDAQKLLCITGICLTVPLIAFALCTRNTRLTNEQSLANAEEDSE</sequence>
<evidence type="ECO:0000313" key="2">
    <source>
        <dbReference type="Proteomes" id="UP000249661"/>
    </source>
</evidence>
<organism evidence="1 2">
    <name type="scientific">Aspergillus aculeatinus CBS 121060</name>
    <dbReference type="NCBI Taxonomy" id="1448322"/>
    <lineage>
        <taxon>Eukaryota</taxon>
        <taxon>Fungi</taxon>
        <taxon>Dikarya</taxon>
        <taxon>Ascomycota</taxon>
        <taxon>Pezizomycotina</taxon>
        <taxon>Eurotiomycetes</taxon>
        <taxon>Eurotiomycetidae</taxon>
        <taxon>Eurotiales</taxon>
        <taxon>Aspergillaceae</taxon>
        <taxon>Aspergillus</taxon>
        <taxon>Aspergillus subgen. Circumdati</taxon>
    </lineage>
</organism>
<name>A0ACD1H7I2_9EURO</name>
<evidence type="ECO:0000313" key="1">
    <source>
        <dbReference type="EMBL" id="RAH69550.1"/>
    </source>
</evidence>
<proteinExistence type="predicted"/>
<dbReference type="EMBL" id="KZ824959">
    <property type="protein sequence ID" value="RAH69550.1"/>
    <property type="molecule type" value="Genomic_DNA"/>
</dbReference>
<keyword evidence="2" id="KW-1185">Reference proteome</keyword>
<dbReference type="Proteomes" id="UP000249661">
    <property type="component" value="Unassembled WGS sequence"/>
</dbReference>
<reference evidence="1" key="1">
    <citation type="submission" date="2018-02" db="EMBL/GenBank/DDBJ databases">
        <title>The genomes of Aspergillus section Nigri reveals drivers in fungal speciation.</title>
        <authorList>
            <consortium name="DOE Joint Genome Institute"/>
            <person name="Vesth T.C."/>
            <person name="Nybo J."/>
            <person name="Theobald S."/>
            <person name="Brandl J."/>
            <person name="Frisvad J.C."/>
            <person name="Nielsen K.F."/>
            <person name="Lyhne E.K."/>
            <person name="Kogle M.E."/>
            <person name="Kuo A."/>
            <person name="Riley R."/>
            <person name="Clum A."/>
            <person name="Nolan M."/>
            <person name="Lipzen A."/>
            <person name="Salamov A."/>
            <person name="Henrissat B."/>
            <person name="Wiebenga A."/>
            <person name="De vries R.P."/>
            <person name="Grigoriev I.V."/>
            <person name="Mortensen U.H."/>
            <person name="Andersen M.R."/>
            <person name="Baker S.E."/>
        </authorList>
    </citation>
    <scope>NUCLEOTIDE SEQUENCE</scope>
    <source>
        <strain evidence="1">CBS 121060</strain>
    </source>
</reference>
<accession>A0ACD1H7I2</accession>